<dbReference type="OrthoDB" id="2157530at2759"/>
<keyword evidence="3" id="KW-1185">Reference proteome</keyword>
<sequence length="691" mass="78581">MSYSYAKLPDDNSIRLLQLLPGCDDSILRCQLVVSQLDSNCCYEALSYVWGEADLSEALSIDDCQLNISKSLHSTITRLRRTHKTRTLWIDAICINQQDDQERGSQVALMGQIYHRADTVLCWLSETSGSRRVAMTYLLDLGNRANEYIKPDAMVNLWAITWDDLVPGADVDSVIRSAIEAKVEVIYRDPWFTRLWIVQEVALARKPVVHCSGVEIHWKELELATRVIGRCIQGISPQPEALRSIKDARDIMITRAQYGLNKRSIQDKPLHVQLDRQWSLGHVAWNSRSKKCKDDRDRVYAMLSLVSAGNNLGMYVPEPFAPDYTRSAEWAYGEFWARYGGYSSLFYAGLTRRCNAKQPHEGIQHEQLSFHDDYLQSWCPDLRPDAEYWKPIFKSDYAASTPLQHVASNLRRGANIGPMMIRGHRLDSIQLSFHIFRAMEPCQRVEDLMDFRDIMKLLLATSANYGLYPTGQACIEALGYALMTAMPSGPNESDHPFQRYLSLWNMDAPLNNPTLKKIWQTYLKELISDTGAIWVKFKSSFQMQHAAQNNIKQQSGFRFDPFKELSRECQLAWLLHKYIGDVLQKHRFIFTSRGYMGLAPPDARLVDVVAVLGGPGTAFVIRDLPGTAAAMQTPDTNSAHQRSESMSELLGPCYLHGVMDGELYELDRWKTELEWETCGGLSIPAPTICLV</sequence>
<dbReference type="Proteomes" id="UP000799424">
    <property type="component" value="Unassembled WGS sequence"/>
</dbReference>
<evidence type="ECO:0000259" key="1">
    <source>
        <dbReference type="Pfam" id="PF06985"/>
    </source>
</evidence>
<gene>
    <name evidence="2" type="ORF">CC86DRAFT_466491</name>
</gene>
<dbReference type="Pfam" id="PF06985">
    <property type="entry name" value="HET"/>
    <property type="match status" value="1"/>
</dbReference>
<dbReference type="PANTHER" id="PTHR24148">
    <property type="entry name" value="ANKYRIN REPEAT DOMAIN-CONTAINING PROTEIN 39 HOMOLOG-RELATED"/>
    <property type="match status" value="1"/>
</dbReference>
<dbReference type="PANTHER" id="PTHR24148:SF64">
    <property type="entry name" value="HETEROKARYON INCOMPATIBILITY DOMAIN-CONTAINING PROTEIN"/>
    <property type="match status" value="1"/>
</dbReference>
<proteinExistence type="predicted"/>
<dbReference type="EMBL" id="MU006225">
    <property type="protein sequence ID" value="KAF2826634.1"/>
    <property type="molecule type" value="Genomic_DNA"/>
</dbReference>
<dbReference type="InterPro" id="IPR052895">
    <property type="entry name" value="HetReg/Transcr_Mod"/>
</dbReference>
<evidence type="ECO:0000313" key="2">
    <source>
        <dbReference type="EMBL" id="KAF2826634.1"/>
    </source>
</evidence>
<evidence type="ECO:0000313" key="3">
    <source>
        <dbReference type="Proteomes" id="UP000799424"/>
    </source>
</evidence>
<organism evidence="2 3">
    <name type="scientific">Ophiobolus disseminans</name>
    <dbReference type="NCBI Taxonomy" id="1469910"/>
    <lineage>
        <taxon>Eukaryota</taxon>
        <taxon>Fungi</taxon>
        <taxon>Dikarya</taxon>
        <taxon>Ascomycota</taxon>
        <taxon>Pezizomycotina</taxon>
        <taxon>Dothideomycetes</taxon>
        <taxon>Pleosporomycetidae</taxon>
        <taxon>Pleosporales</taxon>
        <taxon>Pleosporineae</taxon>
        <taxon>Phaeosphaeriaceae</taxon>
        <taxon>Ophiobolus</taxon>
    </lineage>
</organism>
<accession>A0A6A7A1G3</accession>
<dbReference type="InterPro" id="IPR010730">
    <property type="entry name" value="HET"/>
</dbReference>
<name>A0A6A7A1G3_9PLEO</name>
<feature type="domain" description="Heterokaryon incompatibility" evidence="1">
    <location>
        <begin position="43"/>
        <end position="200"/>
    </location>
</feature>
<reference evidence="2" key="1">
    <citation type="journal article" date="2020" name="Stud. Mycol.">
        <title>101 Dothideomycetes genomes: a test case for predicting lifestyles and emergence of pathogens.</title>
        <authorList>
            <person name="Haridas S."/>
            <person name="Albert R."/>
            <person name="Binder M."/>
            <person name="Bloem J."/>
            <person name="Labutti K."/>
            <person name="Salamov A."/>
            <person name="Andreopoulos B."/>
            <person name="Baker S."/>
            <person name="Barry K."/>
            <person name="Bills G."/>
            <person name="Bluhm B."/>
            <person name="Cannon C."/>
            <person name="Castanera R."/>
            <person name="Culley D."/>
            <person name="Daum C."/>
            <person name="Ezra D."/>
            <person name="Gonzalez J."/>
            <person name="Henrissat B."/>
            <person name="Kuo A."/>
            <person name="Liang C."/>
            <person name="Lipzen A."/>
            <person name="Lutzoni F."/>
            <person name="Magnuson J."/>
            <person name="Mondo S."/>
            <person name="Nolan M."/>
            <person name="Ohm R."/>
            <person name="Pangilinan J."/>
            <person name="Park H.-J."/>
            <person name="Ramirez L."/>
            <person name="Alfaro M."/>
            <person name="Sun H."/>
            <person name="Tritt A."/>
            <person name="Yoshinaga Y."/>
            <person name="Zwiers L.-H."/>
            <person name="Turgeon B."/>
            <person name="Goodwin S."/>
            <person name="Spatafora J."/>
            <person name="Crous P."/>
            <person name="Grigoriev I."/>
        </authorList>
    </citation>
    <scope>NUCLEOTIDE SEQUENCE</scope>
    <source>
        <strain evidence="2">CBS 113818</strain>
    </source>
</reference>
<protein>
    <submittedName>
        <fullName evidence="2">HET-domain-containing protein</fullName>
    </submittedName>
</protein>
<dbReference type="AlphaFoldDB" id="A0A6A7A1G3"/>